<sequence length="260" mass="28022">MTELIATVEHAARWLDRAPASAPRWNPVYRALIGESGPATTSVPEAADLDETEVELVLRQLTSPALLVVAVTDGERTRRLRIALDPVGATVERADGDQPSHWTEIEVQEVPATIAALLEDTGIDLAPARLHLARGEDALRLTPEQHRIAHAALTRGLPAEEAFASVPDLDASLRDALTATGPRLSLALTLHDPQRRVLEEPLTWTRLWVRGHRGLYRLDQPATPALEVHPVSDGDVLGSLLPILEHGLRFAAACASSGGA</sequence>
<keyword evidence="2" id="KW-1185">Reference proteome</keyword>
<accession>A0A291GQZ1</accession>
<dbReference type="Proteomes" id="UP000218165">
    <property type="component" value="Chromosome"/>
</dbReference>
<dbReference type="AlphaFoldDB" id="A0A291GQZ1"/>
<gene>
    <name evidence="1" type="ORF">CFK38_14540</name>
</gene>
<protein>
    <recommendedName>
        <fullName evidence="3">ESX secretion-associated protein EspG</fullName>
    </recommendedName>
</protein>
<reference evidence="2" key="1">
    <citation type="submission" date="2017-09" db="EMBL/GenBank/DDBJ databases">
        <title>Brachybacterium sp. VM2412.</title>
        <authorList>
            <person name="Tak E.J."/>
            <person name="Bae J.-W."/>
        </authorList>
    </citation>
    <scope>NUCLEOTIDE SEQUENCE [LARGE SCALE GENOMIC DNA]</scope>
    <source>
        <strain evidence="2">VM2412</strain>
    </source>
</reference>
<dbReference type="EMBL" id="CP023563">
    <property type="protein sequence ID" value="ATG52608.1"/>
    <property type="molecule type" value="Genomic_DNA"/>
</dbReference>
<name>A0A291GQZ1_9MICO</name>
<evidence type="ECO:0000313" key="2">
    <source>
        <dbReference type="Proteomes" id="UP000218165"/>
    </source>
</evidence>
<dbReference type="KEGG" id="brz:CFK38_14540"/>
<proteinExistence type="predicted"/>
<organism evidence="1 2">
    <name type="scientific">Brachybacterium vulturis</name>
    <dbReference type="NCBI Taxonomy" id="2017484"/>
    <lineage>
        <taxon>Bacteria</taxon>
        <taxon>Bacillati</taxon>
        <taxon>Actinomycetota</taxon>
        <taxon>Actinomycetes</taxon>
        <taxon>Micrococcales</taxon>
        <taxon>Dermabacteraceae</taxon>
        <taxon>Brachybacterium</taxon>
    </lineage>
</organism>
<evidence type="ECO:0000313" key="1">
    <source>
        <dbReference type="EMBL" id="ATG52608.1"/>
    </source>
</evidence>
<evidence type="ECO:0008006" key="3">
    <source>
        <dbReference type="Google" id="ProtNLM"/>
    </source>
</evidence>